<dbReference type="Gene3D" id="6.10.140.1990">
    <property type="match status" value="1"/>
</dbReference>
<reference evidence="4" key="2">
    <citation type="submission" date="2020-09" db="EMBL/GenBank/DDBJ databases">
        <authorList>
            <person name="Sun Q."/>
            <person name="Zhou Y."/>
        </authorList>
    </citation>
    <scope>NUCLEOTIDE SEQUENCE</scope>
    <source>
        <strain evidence="4">CGMCC 1.7086</strain>
    </source>
</reference>
<keyword evidence="5" id="KW-1185">Reference proteome</keyword>
<evidence type="ECO:0000313" key="5">
    <source>
        <dbReference type="Proteomes" id="UP000606935"/>
    </source>
</evidence>
<feature type="domain" description="YknX-like C-terminal permuted SH3-like" evidence="3">
    <location>
        <begin position="339"/>
        <end position="406"/>
    </location>
</feature>
<proteinExistence type="predicted"/>
<protein>
    <submittedName>
        <fullName evidence="4">Membrane protein</fullName>
    </submittedName>
</protein>
<dbReference type="GO" id="GO:0015562">
    <property type="term" value="F:efflux transmembrane transporter activity"/>
    <property type="evidence" value="ECO:0007669"/>
    <property type="project" value="TreeGrafter"/>
</dbReference>
<sequence>MTTKRGSRHWLSWAALLVVSLLLATAFWPQAVPVDMGKVSREALRITINEEGRTRVHDAYAVSAPVTGRLLRVEAEPGDKVEAEKSVIAHILPLDPALLDIRTLEQARAAVDAANAALRMSKADLNKAFADEQLARSEHVRLQELLASGGVSQSAYDVGVRQLRAASASLDTAKAAVSLREAELVNARARLVGFDGGQSGLSLPLPEQALPFAIKAPIDGQVLQVLQKSETILSAGTPIMEIGDIGHDLEVIVELLSTDAVKVEPGNQVIIDSWGGPQQLEGEVVRVEPWGYTKYSALGVEEQRVLALIRFTGPREPRQKLGHGYRVEVKIVLWQQQDALTVPSSALFRQGEQWMVFKVVKDKARIAPVSVGYNNGTRAQLLDGLSESDVVVLYPGPELVDGMAVARRIN</sequence>
<dbReference type="GO" id="GO:1990961">
    <property type="term" value="P:xenobiotic detoxification by transmembrane export across the plasma membrane"/>
    <property type="evidence" value="ECO:0007669"/>
    <property type="project" value="InterPro"/>
</dbReference>
<comment type="caution">
    <text evidence="4">The sequence shown here is derived from an EMBL/GenBank/DDBJ whole genome shotgun (WGS) entry which is preliminary data.</text>
</comment>
<keyword evidence="1" id="KW-0175">Coiled coil</keyword>
<reference evidence="4" key="1">
    <citation type="journal article" date="2014" name="Int. J. Syst. Evol. Microbiol.">
        <title>Complete genome sequence of Corynebacterium casei LMG S-19264T (=DSM 44701T), isolated from a smear-ripened cheese.</title>
        <authorList>
            <consortium name="US DOE Joint Genome Institute (JGI-PGF)"/>
            <person name="Walter F."/>
            <person name="Albersmeier A."/>
            <person name="Kalinowski J."/>
            <person name="Ruckert C."/>
        </authorList>
    </citation>
    <scope>NUCLEOTIDE SEQUENCE</scope>
    <source>
        <strain evidence="4">CGMCC 1.7086</strain>
    </source>
</reference>
<dbReference type="GO" id="GO:1990195">
    <property type="term" value="C:macrolide transmembrane transporter complex"/>
    <property type="evidence" value="ECO:0007669"/>
    <property type="project" value="InterPro"/>
</dbReference>
<dbReference type="InterPro" id="IPR058637">
    <property type="entry name" value="YknX-like_C"/>
</dbReference>
<evidence type="ECO:0000313" key="4">
    <source>
        <dbReference type="EMBL" id="GGO68065.1"/>
    </source>
</evidence>
<dbReference type="InterPro" id="IPR058624">
    <property type="entry name" value="MdtA-like_HH"/>
</dbReference>
<evidence type="ECO:0000259" key="3">
    <source>
        <dbReference type="Pfam" id="PF25989"/>
    </source>
</evidence>
<dbReference type="GO" id="GO:1990281">
    <property type="term" value="C:efflux pump complex"/>
    <property type="evidence" value="ECO:0007669"/>
    <property type="project" value="TreeGrafter"/>
</dbReference>
<dbReference type="Pfam" id="PF25989">
    <property type="entry name" value="YknX_C"/>
    <property type="match status" value="1"/>
</dbReference>
<dbReference type="InterPro" id="IPR030190">
    <property type="entry name" value="MacA_alpha-hairpin_sf"/>
</dbReference>
<dbReference type="PANTHER" id="PTHR30469">
    <property type="entry name" value="MULTIDRUG RESISTANCE PROTEIN MDTA"/>
    <property type="match status" value="1"/>
</dbReference>
<accession>A0A917YVJ1</accession>
<dbReference type="Gene3D" id="2.40.50.100">
    <property type="match status" value="1"/>
</dbReference>
<dbReference type="EMBL" id="BMLS01000002">
    <property type="protein sequence ID" value="GGO68065.1"/>
    <property type="molecule type" value="Genomic_DNA"/>
</dbReference>
<dbReference type="GO" id="GO:0019898">
    <property type="term" value="C:extrinsic component of membrane"/>
    <property type="evidence" value="ECO:0007669"/>
    <property type="project" value="InterPro"/>
</dbReference>
<dbReference type="Pfam" id="PF25876">
    <property type="entry name" value="HH_MFP_RND"/>
    <property type="match status" value="1"/>
</dbReference>
<name>A0A917YVJ1_9ALTE</name>
<dbReference type="RefSeq" id="WP_188692970.1">
    <property type="nucleotide sequence ID" value="NZ_BMLS01000002.1"/>
</dbReference>
<feature type="domain" description="Multidrug resistance protein MdtA-like alpha-helical hairpin" evidence="2">
    <location>
        <begin position="120"/>
        <end position="178"/>
    </location>
</feature>
<dbReference type="GO" id="GO:0030313">
    <property type="term" value="C:cell envelope"/>
    <property type="evidence" value="ECO:0007669"/>
    <property type="project" value="UniProtKB-SubCell"/>
</dbReference>
<evidence type="ECO:0000256" key="1">
    <source>
        <dbReference type="ARBA" id="ARBA00023054"/>
    </source>
</evidence>
<evidence type="ECO:0000259" key="2">
    <source>
        <dbReference type="Pfam" id="PF25876"/>
    </source>
</evidence>
<dbReference type="PANTHER" id="PTHR30469:SF15">
    <property type="entry name" value="HLYD FAMILY OF SECRETION PROTEINS"/>
    <property type="match status" value="1"/>
</dbReference>
<dbReference type="Gene3D" id="2.40.420.20">
    <property type="match status" value="1"/>
</dbReference>
<dbReference type="Proteomes" id="UP000606935">
    <property type="component" value="Unassembled WGS sequence"/>
</dbReference>
<organism evidence="4 5">
    <name type="scientific">Bowmanella pacifica</name>
    <dbReference type="NCBI Taxonomy" id="502051"/>
    <lineage>
        <taxon>Bacteria</taxon>
        <taxon>Pseudomonadati</taxon>
        <taxon>Pseudomonadota</taxon>
        <taxon>Gammaproteobacteria</taxon>
        <taxon>Alteromonadales</taxon>
        <taxon>Alteromonadaceae</taxon>
        <taxon>Bowmanella</taxon>
    </lineage>
</organism>
<gene>
    <name evidence="4" type="ORF">GCM10010982_16110</name>
</gene>
<dbReference type="AlphaFoldDB" id="A0A917YVJ1"/>